<organism evidence="3 4">
    <name type="scientific">Rotaria magnacalcarata</name>
    <dbReference type="NCBI Taxonomy" id="392030"/>
    <lineage>
        <taxon>Eukaryota</taxon>
        <taxon>Metazoa</taxon>
        <taxon>Spiralia</taxon>
        <taxon>Gnathifera</taxon>
        <taxon>Rotifera</taxon>
        <taxon>Eurotatoria</taxon>
        <taxon>Bdelloidea</taxon>
        <taxon>Philodinida</taxon>
        <taxon>Philodinidae</taxon>
        <taxon>Rotaria</taxon>
    </lineage>
</organism>
<evidence type="ECO:0000313" key="4">
    <source>
        <dbReference type="Proteomes" id="UP000663842"/>
    </source>
</evidence>
<dbReference type="EMBL" id="CAJOBG010001493">
    <property type="protein sequence ID" value="CAF3933961.1"/>
    <property type="molecule type" value="Genomic_DNA"/>
</dbReference>
<dbReference type="PANTHER" id="PTHR36649">
    <property type="entry name" value="UBIQUITIN-LIKE DOMAIN-CONTAINING PROTEIN"/>
    <property type="match status" value="1"/>
</dbReference>
<evidence type="ECO:0000313" key="3">
    <source>
        <dbReference type="EMBL" id="CAF4370893.1"/>
    </source>
</evidence>
<sequence>MEAFAIKVSDRFHNTIWLGHADGPAKTIAKDDFNLTRGKRFQFGQGIYTAPDINVAEKYARQFSYQNERYLVVSQNRVNPATLIKISADQTGVMEYWINPSDQDVRPYGVCIRKI</sequence>
<dbReference type="Proteomes" id="UP000676336">
    <property type="component" value="Unassembled WGS sequence"/>
</dbReference>
<dbReference type="Proteomes" id="UP000663842">
    <property type="component" value="Unassembled WGS sequence"/>
</dbReference>
<evidence type="ECO:0000313" key="5">
    <source>
        <dbReference type="Proteomes" id="UP000663866"/>
    </source>
</evidence>
<evidence type="ECO:0000313" key="1">
    <source>
        <dbReference type="EMBL" id="CAF3933961.1"/>
    </source>
</evidence>
<dbReference type="EMBL" id="CAJOBI010009589">
    <property type="protein sequence ID" value="CAF4141719.1"/>
    <property type="molecule type" value="Genomic_DNA"/>
</dbReference>
<evidence type="ECO:0000313" key="2">
    <source>
        <dbReference type="EMBL" id="CAF4141719.1"/>
    </source>
</evidence>
<name>A0A820MEY3_9BILA</name>
<gene>
    <name evidence="1" type="ORF">OVN521_LOCUS11295</name>
    <name evidence="2" type="ORF">SMN809_LOCUS19284</name>
    <name evidence="3" type="ORF">UXM345_LOCUS36967</name>
</gene>
<accession>A0A820MEY3</accession>
<dbReference type="Proteomes" id="UP000663866">
    <property type="component" value="Unassembled WGS sequence"/>
</dbReference>
<reference evidence="3" key="1">
    <citation type="submission" date="2021-02" db="EMBL/GenBank/DDBJ databases">
        <authorList>
            <person name="Nowell W R."/>
        </authorList>
    </citation>
    <scope>NUCLEOTIDE SEQUENCE</scope>
</reference>
<protein>
    <recommendedName>
        <fullName evidence="6">DUF3990 domain-containing protein</fullName>
    </recommendedName>
</protein>
<proteinExistence type="predicted"/>
<keyword evidence="5" id="KW-1185">Reference proteome</keyword>
<dbReference type="AlphaFoldDB" id="A0A820MEY3"/>
<dbReference type="EMBL" id="CAJOBF010018661">
    <property type="protein sequence ID" value="CAF4370893.1"/>
    <property type="molecule type" value="Genomic_DNA"/>
</dbReference>
<dbReference type="PANTHER" id="PTHR36649:SF28">
    <property type="entry name" value="UBIQUITIN-LIKE DOMAIN-CONTAINING PROTEIN"/>
    <property type="match status" value="1"/>
</dbReference>
<evidence type="ECO:0008006" key="6">
    <source>
        <dbReference type="Google" id="ProtNLM"/>
    </source>
</evidence>
<comment type="caution">
    <text evidence="3">The sequence shown here is derived from an EMBL/GenBank/DDBJ whole genome shotgun (WGS) entry which is preliminary data.</text>
</comment>